<evidence type="ECO:0000256" key="3">
    <source>
        <dbReference type="ARBA" id="ARBA00022630"/>
    </source>
</evidence>
<evidence type="ECO:0000256" key="7">
    <source>
        <dbReference type="ARBA" id="ARBA00023062"/>
    </source>
</evidence>
<dbReference type="SUPFAM" id="SSF51730">
    <property type="entry name" value="FAD-linked oxidoreductase"/>
    <property type="match status" value="1"/>
</dbReference>
<keyword evidence="13" id="KW-1185">Reference proteome</keyword>
<feature type="binding site" evidence="10">
    <location>
        <position position="211"/>
    </location>
    <ligand>
        <name>FAD</name>
        <dbReference type="ChEBI" id="CHEBI:57692"/>
    </ligand>
</feature>
<comment type="cofactor">
    <cofactor evidence="10">
        <name>FAD</name>
        <dbReference type="ChEBI" id="CHEBI:57692"/>
    </cofactor>
    <text evidence="10">Binds 1 FAD per subunit.</text>
</comment>
<dbReference type="GO" id="GO:0000166">
    <property type="term" value="F:nucleotide binding"/>
    <property type="evidence" value="ECO:0007669"/>
    <property type="project" value="UniProtKB-KW"/>
</dbReference>
<dbReference type="InterPro" id="IPR002872">
    <property type="entry name" value="Proline_DH_dom"/>
</dbReference>
<evidence type="ECO:0000256" key="8">
    <source>
        <dbReference type="ARBA" id="ARBA00048779"/>
    </source>
</evidence>
<feature type="binding site" evidence="10">
    <location>
        <position position="145"/>
    </location>
    <ligand>
        <name>FAD</name>
        <dbReference type="ChEBI" id="CHEBI:57692"/>
    </ligand>
</feature>
<comment type="catalytic activity">
    <reaction evidence="8">
        <text>L-proline + a quinone = (S)-1-pyrroline-5-carboxylate + a quinol + H(+)</text>
        <dbReference type="Rhea" id="RHEA:23784"/>
        <dbReference type="ChEBI" id="CHEBI:15378"/>
        <dbReference type="ChEBI" id="CHEBI:17388"/>
        <dbReference type="ChEBI" id="CHEBI:24646"/>
        <dbReference type="ChEBI" id="CHEBI:60039"/>
        <dbReference type="ChEBI" id="CHEBI:132124"/>
        <dbReference type="EC" id="1.5.5.2"/>
    </reaction>
</comment>
<dbReference type="STRING" id="661478.OP10G_3528"/>
<accession>A0A068NTX9</accession>
<feature type="domain" description="Proline dehydrogenase" evidence="11">
    <location>
        <begin position="44"/>
        <end position="309"/>
    </location>
</feature>
<dbReference type="EC" id="1.5.5.2" evidence="2"/>
<dbReference type="HOGENOM" id="CLU_061158_0_0_0"/>
<keyword evidence="5 10" id="KW-0274">FAD</keyword>
<dbReference type="InterPro" id="IPR029041">
    <property type="entry name" value="FAD-linked_oxidoreductase-like"/>
</dbReference>
<sequence>MSLARTFVLKTSSLPLVERMVRRSFLFRPLVRRFIAGDTLEEAIKASEALLAKGLRISLDYLGENTRSEQEALDAKATYIQMLERIAQVPVVRDYNANPVGPEPLNISIKLTQCGLDQGEAFAEKNYRDVLEVAKGFHNFVRIDMESSDYTDRTMAMIGRVRPDYPNTGTVLQSYLYRTPKDVEQVIEWQARTRIVKGAYLEPPSVAYPEKEKVDEAYVQQAKELLLRGYYPAIATQDEKIIRELNAFVAENKIDKSRFEYQMLYGIRRDLQDSLVAEGYNVRIYVPFGDSWYPYFTRRLAERPANAFFILKAMFKG</sequence>
<dbReference type="PIRSF" id="PIRSF000196">
    <property type="entry name" value="Pro_dehydrog"/>
    <property type="match status" value="1"/>
</dbReference>
<feature type="binding site" evidence="10">
    <location>
        <position position="173"/>
    </location>
    <ligand>
        <name>FAD</name>
        <dbReference type="ChEBI" id="CHEBI:57692"/>
    </ligand>
</feature>
<dbReference type="InterPro" id="IPR008219">
    <property type="entry name" value="PRODH_bac_arc"/>
</dbReference>
<keyword evidence="3" id="KW-0285">Flavoprotein</keyword>
<evidence type="ECO:0000259" key="11">
    <source>
        <dbReference type="Pfam" id="PF01619"/>
    </source>
</evidence>
<dbReference type="PANTHER" id="PTHR13914">
    <property type="entry name" value="PROLINE OXIDASE"/>
    <property type="match status" value="1"/>
</dbReference>
<evidence type="ECO:0000256" key="4">
    <source>
        <dbReference type="ARBA" id="ARBA00022741"/>
    </source>
</evidence>
<feature type="binding site" evidence="9">
    <location>
        <position position="299"/>
    </location>
    <ligand>
        <name>substrate</name>
    </ligand>
</feature>
<name>A0A068NTX9_FIMGI</name>
<dbReference type="EMBL" id="CP007139">
    <property type="protein sequence ID" value="AIE86896.1"/>
    <property type="molecule type" value="Genomic_DNA"/>
</dbReference>
<evidence type="ECO:0000256" key="2">
    <source>
        <dbReference type="ARBA" id="ARBA00012695"/>
    </source>
</evidence>
<evidence type="ECO:0000256" key="1">
    <source>
        <dbReference type="ARBA" id="ARBA00004739"/>
    </source>
</evidence>
<reference evidence="12 13" key="1">
    <citation type="journal article" date="2014" name="PLoS ONE">
        <title>The first complete genome sequence of the class fimbriimonadia in the phylum armatimonadetes.</title>
        <authorList>
            <person name="Hu Z.Y."/>
            <person name="Wang Y.Z."/>
            <person name="Im W.T."/>
            <person name="Wang S.Y."/>
            <person name="Zhao G.P."/>
            <person name="Zheng H.J."/>
            <person name="Quan Z.X."/>
        </authorList>
    </citation>
    <scope>NUCLEOTIDE SEQUENCE [LARGE SCALE GENOMIC DNA]</scope>
    <source>
        <strain evidence="12">Gsoil 348</strain>
    </source>
</reference>
<gene>
    <name evidence="12" type="ORF">OP10G_3528</name>
</gene>
<dbReference type="RefSeq" id="WP_025229173.1">
    <property type="nucleotide sequence ID" value="NZ_CP007139.1"/>
</dbReference>
<evidence type="ECO:0000313" key="13">
    <source>
        <dbReference type="Proteomes" id="UP000027982"/>
    </source>
</evidence>
<keyword evidence="7" id="KW-0642">Proline metabolism</keyword>
<evidence type="ECO:0000256" key="9">
    <source>
        <dbReference type="PIRSR" id="PIRSR000196-1"/>
    </source>
</evidence>
<evidence type="ECO:0000256" key="10">
    <source>
        <dbReference type="PIRSR" id="PIRSR000196-2"/>
    </source>
</evidence>
<evidence type="ECO:0000256" key="6">
    <source>
        <dbReference type="ARBA" id="ARBA00023002"/>
    </source>
</evidence>
<feature type="binding site" evidence="9">
    <location>
        <position position="298"/>
    </location>
    <ligand>
        <name>substrate</name>
    </ligand>
</feature>
<organism evidence="12 13">
    <name type="scientific">Fimbriimonas ginsengisoli Gsoil 348</name>
    <dbReference type="NCBI Taxonomy" id="661478"/>
    <lineage>
        <taxon>Bacteria</taxon>
        <taxon>Bacillati</taxon>
        <taxon>Armatimonadota</taxon>
        <taxon>Fimbriimonadia</taxon>
        <taxon>Fimbriimonadales</taxon>
        <taxon>Fimbriimonadaceae</taxon>
        <taxon>Fimbriimonas</taxon>
    </lineage>
</organism>
<comment type="pathway">
    <text evidence="1">Amino-acid degradation; L-proline degradation into L-glutamate; L-glutamate from L-proline: step 1/2.</text>
</comment>
<keyword evidence="6" id="KW-0560">Oxidoreductase</keyword>
<dbReference type="eggNOG" id="COG0506">
    <property type="taxonomic scope" value="Bacteria"/>
</dbReference>
<proteinExistence type="predicted"/>
<keyword evidence="4 10" id="KW-0547">Nucleotide-binding</keyword>
<dbReference type="InterPro" id="IPR015659">
    <property type="entry name" value="Proline_oxidase"/>
</dbReference>
<dbReference type="Pfam" id="PF01619">
    <property type="entry name" value="Pro_dh"/>
    <property type="match status" value="1"/>
</dbReference>
<dbReference type="OrthoDB" id="9773461at2"/>
<dbReference type="GO" id="GO:0010133">
    <property type="term" value="P:L-proline catabolic process to L-glutamate"/>
    <property type="evidence" value="ECO:0007669"/>
    <property type="project" value="UniProtKB-UniPathway"/>
</dbReference>
<evidence type="ECO:0000256" key="5">
    <source>
        <dbReference type="ARBA" id="ARBA00022827"/>
    </source>
</evidence>
<dbReference type="Gene3D" id="3.20.20.220">
    <property type="match status" value="1"/>
</dbReference>
<evidence type="ECO:0000313" key="12">
    <source>
        <dbReference type="EMBL" id="AIE86896.1"/>
    </source>
</evidence>
<dbReference type="GO" id="GO:0004657">
    <property type="term" value="F:proline dehydrogenase activity"/>
    <property type="evidence" value="ECO:0007669"/>
    <property type="project" value="UniProtKB-EC"/>
</dbReference>
<dbReference type="PANTHER" id="PTHR13914:SF0">
    <property type="entry name" value="PROLINE DEHYDROGENASE 1, MITOCHONDRIAL"/>
    <property type="match status" value="1"/>
</dbReference>
<dbReference type="AlphaFoldDB" id="A0A068NTX9"/>
<protein>
    <recommendedName>
        <fullName evidence="2">proline dehydrogenase</fullName>
        <ecNumber evidence="2">1.5.5.2</ecNumber>
    </recommendedName>
</protein>
<dbReference type="UniPathway" id="UPA00261">
    <property type="reaction ID" value="UER00373"/>
</dbReference>
<dbReference type="Proteomes" id="UP000027982">
    <property type="component" value="Chromosome"/>
</dbReference>
<feature type="binding site" evidence="10">
    <location>
        <begin position="197"/>
        <end position="199"/>
    </location>
    <ligand>
        <name>FAD</name>
        <dbReference type="ChEBI" id="CHEBI:57692"/>
    </ligand>
</feature>
<dbReference type="KEGG" id="fgi:OP10G_3528"/>
<feature type="binding site" evidence="9">
    <location>
        <position position="110"/>
    </location>
    <ligand>
        <name>substrate</name>
    </ligand>
</feature>